<dbReference type="RefSeq" id="YP_010113148.1">
    <property type="nucleotide sequence ID" value="NC_055899.1"/>
</dbReference>
<evidence type="ECO:0000313" key="2">
    <source>
        <dbReference type="Proteomes" id="UP000593974"/>
    </source>
</evidence>
<evidence type="ECO:0000313" key="1">
    <source>
        <dbReference type="EMBL" id="QOR57508.1"/>
    </source>
</evidence>
<dbReference type="KEGG" id="vg:65131651"/>
<dbReference type="GeneID" id="65131651"/>
<organism evidence="1 2">
    <name type="scientific">uncultured phage cr124_1</name>
    <dbReference type="NCBI Taxonomy" id="2772090"/>
    <lineage>
        <taxon>Viruses</taxon>
        <taxon>Duplodnaviria</taxon>
        <taxon>Heunggongvirae</taxon>
        <taxon>Uroviricota</taxon>
        <taxon>Caudoviricetes</taxon>
        <taxon>Crassvirales</taxon>
        <taxon>Suoliviridae</taxon>
        <taxon>Oafivirinae</taxon>
        <taxon>Burzaovirus</taxon>
        <taxon>Burzaovirus faecalis</taxon>
    </lineage>
</organism>
<sequence>MIYKYTKCESVIAKIMADSNMQEKNIRITDIREWIFEAVEKIGAPVLYVLKESGEDCVPIFEIHEHQVPIPEDLESLTTVAYSNNGTNWVLALKDESSFKSKANTKHIHHYHPEQPAGVMLPTHRSLLLGINGSTALMDAIRDNKVDVPTYWIKPGWIVFNKDKGFVKLSYKAIATDERGYPLIPDLASYLEAIYWYVMMKLSFPKFLRGSLGGKARYNLNTYFYIQLQWNFYRNQAYAEAMMPNESEMLTIKNEWTKLIPGWDDDENFFNNTGKKLLNFNDYCYGY</sequence>
<protein>
    <submittedName>
        <fullName evidence="1">Uncharacterized protein</fullName>
    </submittedName>
</protein>
<keyword evidence="2" id="KW-1185">Reference proteome</keyword>
<proteinExistence type="predicted"/>
<name>A0A7M1RT55_9CAUD</name>
<dbReference type="Pfam" id="PF24228">
    <property type="entry name" value="CrAss_Ring_1"/>
    <property type="match status" value="1"/>
</dbReference>
<dbReference type="EMBL" id="MT774406">
    <property type="protein sequence ID" value="QOR57508.1"/>
    <property type="molecule type" value="Genomic_DNA"/>
</dbReference>
<accession>A0A7M1RT55</accession>
<dbReference type="InterPro" id="IPR057118">
    <property type="entry name" value="R1-like"/>
</dbReference>
<reference evidence="1 2" key="1">
    <citation type="submission" date="2020-07" db="EMBL/GenBank/DDBJ databases">
        <title>Taxonomic proposal: Crassvirales, a new order of highly abundant and diverse bacterial viruses.</title>
        <authorList>
            <person name="Shkoporov A.N."/>
            <person name="Stockdale S.R."/>
            <person name="Guerin E."/>
            <person name="Ross R.P."/>
            <person name="Hill C."/>
        </authorList>
    </citation>
    <scope>NUCLEOTIDE SEQUENCE [LARGE SCALE GENOMIC DNA]</scope>
</reference>
<dbReference type="Proteomes" id="UP000593974">
    <property type="component" value="Segment"/>
</dbReference>